<evidence type="ECO:0000313" key="2">
    <source>
        <dbReference type="EMBL" id="TEB26576.1"/>
    </source>
</evidence>
<dbReference type="Proteomes" id="UP000298030">
    <property type="component" value="Unassembled WGS sequence"/>
</dbReference>
<organism evidence="2 3">
    <name type="scientific">Coprinellus micaceus</name>
    <name type="common">Glistening ink-cap mushroom</name>
    <name type="synonym">Coprinus micaceus</name>
    <dbReference type="NCBI Taxonomy" id="71717"/>
    <lineage>
        <taxon>Eukaryota</taxon>
        <taxon>Fungi</taxon>
        <taxon>Dikarya</taxon>
        <taxon>Basidiomycota</taxon>
        <taxon>Agaricomycotina</taxon>
        <taxon>Agaricomycetes</taxon>
        <taxon>Agaricomycetidae</taxon>
        <taxon>Agaricales</taxon>
        <taxon>Agaricineae</taxon>
        <taxon>Psathyrellaceae</taxon>
        <taxon>Coprinellus</taxon>
    </lineage>
</organism>
<comment type="caution">
    <text evidence="2">The sequence shown here is derived from an EMBL/GenBank/DDBJ whole genome shotgun (WGS) entry which is preliminary data.</text>
</comment>
<feature type="compositionally biased region" description="Basic and acidic residues" evidence="1">
    <location>
        <begin position="282"/>
        <end position="293"/>
    </location>
</feature>
<feature type="compositionally biased region" description="Low complexity" evidence="1">
    <location>
        <begin position="97"/>
        <end position="108"/>
    </location>
</feature>
<feature type="compositionally biased region" description="Low complexity" evidence="1">
    <location>
        <begin position="34"/>
        <end position="45"/>
    </location>
</feature>
<proteinExistence type="predicted"/>
<feature type="region of interest" description="Disordered" evidence="1">
    <location>
        <begin position="172"/>
        <end position="293"/>
    </location>
</feature>
<feature type="compositionally biased region" description="Basic and acidic residues" evidence="1">
    <location>
        <begin position="244"/>
        <end position="268"/>
    </location>
</feature>
<sequence length="293" mass="32103">MCLPWSSPLSWDRPSAGTSTTPTTSLRRLRRQTRGAWPQTMTTTTTQHFGPTIGYRADGIDAICDSANFSYPLMPSAALSYARRPSGTNTHSTVPQPSHRSSSGAPPSSRRHHVRGAPRSVPNPSSASTTSTDDSEFSDELDSEKFSLKSTSSKRQRKRDSLPSYFSLLKITSPSSGSLKASPVLSSSGNTVAHLSPPTPKIIHPAPFPKGHDSARGRRRVTEESQCTHRSDASSPSRSRSRHIPLDHPRAFRGRAMPERELDAEPRGRSTMRRNSSPRPTHTLDVERSTVVK</sequence>
<dbReference type="AlphaFoldDB" id="A0A4Y7SXI1"/>
<feature type="compositionally biased region" description="Polar residues" evidence="1">
    <location>
        <begin position="172"/>
        <end position="193"/>
    </location>
</feature>
<evidence type="ECO:0000256" key="1">
    <source>
        <dbReference type="SAM" id="MobiDB-lite"/>
    </source>
</evidence>
<name>A0A4Y7SXI1_COPMI</name>
<protein>
    <submittedName>
        <fullName evidence="2">Uncharacterized protein</fullName>
    </submittedName>
</protein>
<feature type="compositionally biased region" description="Basic and acidic residues" evidence="1">
    <location>
        <begin position="210"/>
        <end position="232"/>
    </location>
</feature>
<gene>
    <name evidence="2" type="ORF">FA13DRAFT_1021093</name>
</gene>
<dbReference type="EMBL" id="QPFP01000047">
    <property type="protein sequence ID" value="TEB26576.1"/>
    <property type="molecule type" value="Genomic_DNA"/>
</dbReference>
<feature type="region of interest" description="Disordered" evidence="1">
    <location>
        <begin position="82"/>
        <end position="160"/>
    </location>
</feature>
<dbReference type="OrthoDB" id="2984747at2759"/>
<evidence type="ECO:0000313" key="3">
    <source>
        <dbReference type="Proteomes" id="UP000298030"/>
    </source>
</evidence>
<feature type="region of interest" description="Disordered" evidence="1">
    <location>
        <begin position="1"/>
        <end position="45"/>
    </location>
</feature>
<feature type="compositionally biased region" description="Acidic residues" evidence="1">
    <location>
        <begin position="133"/>
        <end position="142"/>
    </location>
</feature>
<reference evidence="2 3" key="1">
    <citation type="journal article" date="2019" name="Nat. Ecol. Evol.">
        <title>Megaphylogeny resolves global patterns of mushroom evolution.</title>
        <authorList>
            <person name="Varga T."/>
            <person name="Krizsan K."/>
            <person name="Foldi C."/>
            <person name="Dima B."/>
            <person name="Sanchez-Garcia M."/>
            <person name="Sanchez-Ramirez S."/>
            <person name="Szollosi G.J."/>
            <person name="Szarkandi J.G."/>
            <person name="Papp V."/>
            <person name="Albert L."/>
            <person name="Andreopoulos W."/>
            <person name="Angelini C."/>
            <person name="Antonin V."/>
            <person name="Barry K.W."/>
            <person name="Bougher N.L."/>
            <person name="Buchanan P."/>
            <person name="Buyck B."/>
            <person name="Bense V."/>
            <person name="Catcheside P."/>
            <person name="Chovatia M."/>
            <person name="Cooper J."/>
            <person name="Damon W."/>
            <person name="Desjardin D."/>
            <person name="Finy P."/>
            <person name="Geml J."/>
            <person name="Haridas S."/>
            <person name="Hughes K."/>
            <person name="Justo A."/>
            <person name="Karasinski D."/>
            <person name="Kautmanova I."/>
            <person name="Kiss B."/>
            <person name="Kocsube S."/>
            <person name="Kotiranta H."/>
            <person name="LaButti K.M."/>
            <person name="Lechner B.E."/>
            <person name="Liimatainen K."/>
            <person name="Lipzen A."/>
            <person name="Lukacs Z."/>
            <person name="Mihaltcheva S."/>
            <person name="Morgado L.N."/>
            <person name="Niskanen T."/>
            <person name="Noordeloos M.E."/>
            <person name="Ohm R.A."/>
            <person name="Ortiz-Santana B."/>
            <person name="Ovrebo C."/>
            <person name="Racz N."/>
            <person name="Riley R."/>
            <person name="Savchenko A."/>
            <person name="Shiryaev A."/>
            <person name="Soop K."/>
            <person name="Spirin V."/>
            <person name="Szebenyi C."/>
            <person name="Tomsovsky M."/>
            <person name="Tulloss R.E."/>
            <person name="Uehling J."/>
            <person name="Grigoriev I.V."/>
            <person name="Vagvolgyi C."/>
            <person name="Papp T."/>
            <person name="Martin F.M."/>
            <person name="Miettinen O."/>
            <person name="Hibbett D.S."/>
            <person name="Nagy L.G."/>
        </authorList>
    </citation>
    <scope>NUCLEOTIDE SEQUENCE [LARGE SCALE GENOMIC DNA]</scope>
    <source>
        <strain evidence="2 3">FP101781</strain>
    </source>
</reference>
<feature type="compositionally biased region" description="Low complexity" evidence="1">
    <location>
        <begin position="13"/>
        <end position="26"/>
    </location>
</feature>
<accession>A0A4Y7SXI1</accession>
<keyword evidence="3" id="KW-1185">Reference proteome</keyword>
<feature type="compositionally biased region" description="Polar residues" evidence="1">
    <location>
        <begin position="86"/>
        <end position="96"/>
    </location>
</feature>